<protein>
    <submittedName>
        <fullName evidence="1">Uncharacterized protein</fullName>
    </submittedName>
</protein>
<name>U1PW45_9ACTO</name>
<organism evidence="1 2">
    <name type="scientific">Actinomyces graevenitzii F0530</name>
    <dbReference type="NCBI Taxonomy" id="1321817"/>
    <lineage>
        <taxon>Bacteria</taxon>
        <taxon>Bacillati</taxon>
        <taxon>Actinomycetota</taxon>
        <taxon>Actinomycetes</taxon>
        <taxon>Actinomycetales</taxon>
        <taxon>Actinomycetaceae</taxon>
        <taxon>Actinomyces</taxon>
    </lineage>
</organism>
<dbReference type="Proteomes" id="UP000016481">
    <property type="component" value="Unassembled WGS sequence"/>
</dbReference>
<evidence type="ECO:0000313" key="2">
    <source>
        <dbReference type="Proteomes" id="UP000016481"/>
    </source>
</evidence>
<comment type="caution">
    <text evidence="1">The sequence shown here is derived from an EMBL/GenBank/DDBJ whole genome shotgun (WGS) entry which is preliminary data.</text>
</comment>
<gene>
    <name evidence="1" type="ORF">HMPREF1978_01594</name>
</gene>
<dbReference type="EMBL" id="AWSC01000063">
    <property type="protein sequence ID" value="ERH14681.1"/>
    <property type="molecule type" value="Genomic_DNA"/>
</dbReference>
<evidence type="ECO:0000313" key="1">
    <source>
        <dbReference type="EMBL" id="ERH14681.1"/>
    </source>
</evidence>
<reference evidence="1 2" key="1">
    <citation type="submission" date="2013-08" db="EMBL/GenBank/DDBJ databases">
        <authorList>
            <person name="Weinstock G."/>
            <person name="Sodergren E."/>
            <person name="Wylie T."/>
            <person name="Fulton L."/>
            <person name="Fulton R."/>
            <person name="Fronick C."/>
            <person name="O'Laughlin M."/>
            <person name="Godfrey J."/>
            <person name="Miner T."/>
            <person name="Herter B."/>
            <person name="Appelbaum E."/>
            <person name="Cordes M."/>
            <person name="Lek S."/>
            <person name="Wollam A."/>
            <person name="Pepin K.H."/>
            <person name="Palsikar V.B."/>
            <person name="Mitreva M."/>
            <person name="Wilson R.K."/>
        </authorList>
    </citation>
    <scope>NUCLEOTIDE SEQUENCE [LARGE SCALE GENOMIC DNA]</scope>
    <source>
        <strain evidence="1 2">F0530</strain>
    </source>
</reference>
<accession>U1PW45</accession>
<proteinExistence type="predicted"/>
<dbReference type="AlphaFoldDB" id="U1PW45"/>
<sequence length="40" mass="4443">MSSGYMISENVGFNVVKLWFACEIVSNINGGENSFLWEAV</sequence>
<dbReference type="HOGENOM" id="CLU_3283436_0_0_11"/>